<feature type="transmembrane region" description="Helical" evidence="6">
    <location>
        <begin position="374"/>
        <end position="391"/>
    </location>
</feature>
<keyword evidence="5 6" id="KW-0472">Membrane</keyword>
<evidence type="ECO:0000256" key="2">
    <source>
        <dbReference type="ARBA" id="ARBA00008924"/>
    </source>
</evidence>
<feature type="transmembrane region" description="Helical" evidence="6">
    <location>
        <begin position="79"/>
        <end position="97"/>
    </location>
</feature>
<dbReference type="InterPro" id="IPR031926">
    <property type="entry name" value="TMEM135_N"/>
</dbReference>
<feature type="transmembrane region" description="Helical" evidence="6">
    <location>
        <begin position="103"/>
        <end position="127"/>
    </location>
</feature>
<comment type="subcellular location">
    <subcellularLocation>
        <location evidence="1">Endomembrane system</location>
        <topology evidence="1">Multi-pass membrane protein</topology>
    </subcellularLocation>
</comment>
<feature type="domain" description="Transmembrane protein 135 N-terminal" evidence="7">
    <location>
        <begin position="20"/>
        <end position="151"/>
    </location>
</feature>
<feature type="transmembrane region" description="Helical" evidence="6">
    <location>
        <begin position="164"/>
        <end position="181"/>
    </location>
</feature>
<sequence length="457" mass="52142">MSILSKLFAGTLGFKLLTAECHEISHVWHPNCYIAIWQAAKDGVVVILKIYGGLYILNSFVRNQGDPRRINWKKVLRDTLRSTLFLLVNMAGFLFWLCQLRKIFGFAIWPNVAFVNSFLGSLPAILIENKRRRPMLTLYMLNLASESLFRQMVHRRYVRPMRHGQALLFSIGFAVLFHFLSDTNRTPLAGDSDLRQMLRLTHGSMGSNALSIPTYPVHFHQLIKTAVEFLRRLGGRHHLCSHPETTSCISNALEPALRNFGFGFVGSLLLKVVQNLRSPNKLLGMISDKRMLKLPTFLALMPLLFQASRCIMNRLFGKKINHAPSIAGALSGMAMLVWPNTSVAMYTLWKAIEIAYFKLAEKFWFIPMVKGGDILLYSIAAGYLIGVAVVEPQALRKNYYKFLCDITGNRMVLFNRRLLQCFGFESNKMFENYFAQLHPKYITINPDLYMPVKSATM</sequence>
<evidence type="ECO:0000256" key="1">
    <source>
        <dbReference type="ARBA" id="ARBA00004127"/>
    </source>
</evidence>
<evidence type="ECO:0000259" key="7">
    <source>
        <dbReference type="Pfam" id="PF15982"/>
    </source>
</evidence>
<protein>
    <submittedName>
        <fullName evidence="8">Transmembrane protein like protein</fullName>
    </submittedName>
</protein>
<comment type="similarity">
    <text evidence="2">Belongs to the TMEM135 family.</text>
</comment>
<gene>
    <name evidence="8" type="ORF">DdX_00975</name>
</gene>
<evidence type="ECO:0000256" key="3">
    <source>
        <dbReference type="ARBA" id="ARBA00022692"/>
    </source>
</evidence>
<feature type="transmembrane region" description="Helical" evidence="6">
    <location>
        <begin position="37"/>
        <end position="58"/>
    </location>
</feature>
<organism evidence="8 9">
    <name type="scientific">Ditylenchus destructor</name>
    <dbReference type="NCBI Taxonomy" id="166010"/>
    <lineage>
        <taxon>Eukaryota</taxon>
        <taxon>Metazoa</taxon>
        <taxon>Ecdysozoa</taxon>
        <taxon>Nematoda</taxon>
        <taxon>Chromadorea</taxon>
        <taxon>Rhabditida</taxon>
        <taxon>Tylenchina</taxon>
        <taxon>Tylenchomorpha</taxon>
        <taxon>Sphaerularioidea</taxon>
        <taxon>Anguinidae</taxon>
        <taxon>Anguininae</taxon>
        <taxon>Ditylenchus</taxon>
    </lineage>
</organism>
<feature type="transmembrane region" description="Helical" evidence="6">
    <location>
        <begin position="291"/>
        <end position="308"/>
    </location>
</feature>
<evidence type="ECO:0000256" key="6">
    <source>
        <dbReference type="SAM" id="Phobius"/>
    </source>
</evidence>
<dbReference type="EMBL" id="JAKKPZ010000001">
    <property type="protein sequence ID" value="KAI1728772.1"/>
    <property type="molecule type" value="Genomic_DNA"/>
</dbReference>
<dbReference type="InterPro" id="IPR026749">
    <property type="entry name" value="Tmem135"/>
</dbReference>
<name>A0AAD4NEN6_9BILA</name>
<reference evidence="8" key="1">
    <citation type="submission" date="2022-01" db="EMBL/GenBank/DDBJ databases">
        <title>Genome Sequence Resource for Two Populations of Ditylenchus destructor, the Migratory Endoparasitic Phytonematode.</title>
        <authorList>
            <person name="Zhang H."/>
            <person name="Lin R."/>
            <person name="Xie B."/>
        </authorList>
    </citation>
    <scope>NUCLEOTIDE SEQUENCE</scope>
    <source>
        <strain evidence="8">BazhouSP</strain>
    </source>
</reference>
<keyword evidence="4 6" id="KW-1133">Transmembrane helix</keyword>
<evidence type="ECO:0000313" key="9">
    <source>
        <dbReference type="Proteomes" id="UP001201812"/>
    </source>
</evidence>
<dbReference type="GO" id="GO:0012505">
    <property type="term" value="C:endomembrane system"/>
    <property type="evidence" value="ECO:0007669"/>
    <property type="project" value="UniProtKB-SubCell"/>
</dbReference>
<evidence type="ECO:0000256" key="4">
    <source>
        <dbReference type="ARBA" id="ARBA00022989"/>
    </source>
</evidence>
<accession>A0AAD4NEN6</accession>
<proteinExistence type="inferred from homology"/>
<dbReference type="PANTHER" id="PTHR12459:SF15">
    <property type="entry name" value="TRANSMEMBRANE PROTEIN 135"/>
    <property type="match status" value="1"/>
</dbReference>
<evidence type="ECO:0000256" key="5">
    <source>
        <dbReference type="ARBA" id="ARBA00023136"/>
    </source>
</evidence>
<comment type="caution">
    <text evidence="8">The sequence shown here is derived from an EMBL/GenBank/DDBJ whole genome shotgun (WGS) entry which is preliminary data.</text>
</comment>
<dbReference type="PANTHER" id="PTHR12459">
    <property type="entry name" value="TRANSMEMBRANE PROTEIN 135-RELATED"/>
    <property type="match status" value="1"/>
</dbReference>
<keyword evidence="3 6" id="KW-0812">Transmembrane</keyword>
<feature type="transmembrane region" description="Helical" evidence="6">
    <location>
        <begin position="320"/>
        <end position="338"/>
    </location>
</feature>
<evidence type="ECO:0000313" key="8">
    <source>
        <dbReference type="EMBL" id="KAI1728772.1"/>
    </source>
</evidence>
<dbReference type="AlphaFoldDB" id="A0AAD4NEN6"/>
<dbReference type="Pfam" id="PF15982">
    <property type="entry name" value="TMEM135_C_rich"/>
    <property type="match status" value="1"/>
</dbReference>
<keyword evidence="9" id="KW-1185">Reference proteome</keyword>
<dbReference type="Proteomes" id="UP001201812">
    <property type="component" value="Unassembled WGS sequence"/>
</dbReference>